<dbReference type="InterPro" id="IPR013785">
    <property type="entry name" value="Aldolase_TIM"/>
</dbReference>
<dbReference type="Gene3D" id="3.20.20.70">
    <property type="entry name" value="Aldolase class I"/>
    <property type="match status" value="1"/>
</dbReference>
<evidence type="ECO:0000256" key="3">
    <source>
        <dbReference type="ARBA" id="ARBA00012572"/>
    </source>
</evidence>
<comment type="catalytic activity">
    <reaction evidence="1 9">
        <text>N-(5-phospho-beta-D-ribosyl)anthranilate = 1-(2-carboxyphenylamino)-1-deoxy-D-ribulose 5-phosphate</text>
        <dbReference type="Rhea" id="RHEA:21540"/>
        <dbReference type="ChEBI" id="CHEBI:18277"/>
        <dbReference type="ChEBI" id="CHEBI:58613"/>
        <dbReference type="EC" id="5.3.1.24"/>
    </reaction>
</comment>
<proteinExistence type="inferred from homology"/>
<name>A0A1H0WER3_9BACI</name>
<keyword evidence="12" id="KW-1185">Reference proteome</keyword>
<dbReference type="UniPathway" id="UPA00035">
    <property type="reaction ID" value="UER00042"/>
</dbReference>
<reference evidence="12" key="1">
    <citation type="submission" date="2016-10" db="EMBL/GenBank/DDBJ databases">
        <authorList>
            <person name="Varghese N."/>
            <person name="Submissions S."/>
        </authorList>
    </citation>
    <scope>NUCLEOTIDE SEQUENCE [LARGE SCALE GENOMIC DNA]</scope>
    <source>
        <strain evidence="12">IBRC-M10078</strain>
    </source>
</reference>
<evidence type="ECO:0000256" key="7">
    <source>
        <dbReference type="ARBA" id="ARBA00023141"/>
    </source>
</evidence>
<evidence type="ECO:0000313" key="12">
    <source>
        <dbReference type="Proteomes" id="UP000199159"/>
    </source>
</evidence>
<dbReference type="InterPro" id="IPR001240">
    <property type="entry name" value="PRAI_dom"/>
</dbReference>
<evidence type="ECO:0000313" key="11">
    <source>
        <dbReference type="EMBL" id="SDP89279.1"/>
    </source>
</evidence>
<dbReference type="NCBIfam" id="NF002301">
    <property type="entry name" value="PRK01222.2-1"/>
    <property type="match status" value="1"/>
</dbReference>
<evidence type="ECO:0000256" key="9">
    <source>
        <dbReference type="HAMAP-Rule" id="MF_00135"/>
    </source>
</evidence>
<evidence type="ECO:0000256" key="5">
    <source>
        <dbReference type="ARBA" id="ARBA00022605"/>
    </source>
</evidence>
<comment type="pathway">
    <text evidence="2 9">Amino-acid biosynthesis; L-tryptophan biosynthesis; L-tryptophan from chorismate: step 3/5.</text>
</comment>
<dbReference type="EC" id="5.3.1.24" evidence="3 9"/>
<dbReference type="PANTHER" id="PTHR42894">
    <property type="entry name" value="N-(5'-PHOSPHORIBOSYL)ANTHRANILATE ISOMERASE"/>
    <property type="match status" value="1"/>
</dbReference>
<evidence type="ECO:0000256" key="2">
    <source>
        <dbReference type="ARBA" id="ARBA00004664"/>
    </source>
</evidence>
<dbReference type="InterPro" id="IPR044643">
    <property type="entry name" value="TrpF_fam"/>
</dbReference>
<evidence type="ECO:0000256" key="1">
    <source>
        <dbReference type="ARBA" id="ARBA00001164"/>
    </source>
</evidence>
<dbReference type="HAMAP" id="MF_00135">
    <property type="entry name" value="PRAI"/>
    <property type="match status" value="1"/>
</dbReference>
<sequence length="234" mass="26418">MKSQVWVLGLYMVNIKDSLKVKYCGNKSLVDLKITASSQAQYLGFIFAKSKREVRPEDLKSWLEHVDVRSKKLVGVFVNSAIDEILSVVSKVPLSVIQCHGTESPQMLTEIKTVLNREVWKVIHHSDNSFKHMEDYSGIADAYVIDSKVKGMWGGSGEVFDWSFIPQYIKEAKRQGVPCYIAGGVNKDNLKELLTFQIDGIDLSSGIELNNIKDKEIIKKIEEQVKLYDTGSRS</sequence>
<keyword evidence="8 9" id="KW-0413">Isomerase</keyword>
<evidence type="ECO:0000256" key="6">
    <source>
        <dbReference type="ARBA" id="ARBA00022822"/>
    </source>
</evidence>
<dbReference type="InterPro" id="IPR011060">
    <property type="entry name" value="RibuloseP-bd_barrel"/>
</dbReference>
<evidence type="ECO:0000256" key="8">
    <source>
        <dbReference type="ARBA" id="ARBA00023235"/>
    </source>
</evidence>
<keyword evidence="5 9" id="KW-0028">Amino-acid biosynthesis</keyword>
<organism evidence="11 12">
    <name type="scientific">Litchfieldia salsa</name>
    <dbReference type="NCBI Taxonomy" id="930152"/>
    <lineage>
        <taxon>Bacteria</taxon>
        <taxon>Bacillati</taxon>
        <taxon>Bacillota</taxon>
        <taxon>Bacilli</taxon>
        <taxon>Bacillales</taxon>
        <taxon>Bacillaceae</taxon>
        <taxon>Litchfieldia</taxon>
    </lineage>
</organism>
<evidence type="ECO:0000256" key="4">
    <source>
        <dbReference type="ARBA" id="ARBA00022272"/>
    </source>
</evidence>
<dbReference type="STRING" id="930152.SAMN05216565_1114"/>
<dbReference type="Pfam" id="PF00697">
    <property type="entry name" value="PRAI"/>
    <property type="match status" value="1"/>
</dbReference>
<dbReference type="EMBL" id="FNJU01000011">
    <property type="protein sequence ID" value="SDP89279.1"/>
    <property type="molecule type" value="Genomic_DNA"/>
</dbReference>
<dbReference type="CDD" id="cd00405">
    <property type="entry name" value="PRAI"/>
    <property type="match status" value="1"/>
</dbReference>
<dbReference type="SUPFAM" id="SSF51366">
    <property type="entry name" value="Ribulose-phoshate binding barrel"/>
    <property type="match status" value="1"/>
</dbReference>
<dbReference type="PANTHER" id="PTHR42894:SF1">
    <property type="entry name" value="N-(5'-PHOSPHORIBOSYL)ANTHRANILATE ISOMERASE"/>
    <property type="match status" value="1"/>
</dbReference>
<keyword evidence="7 9" id="KW-0057">Aromatic amino acid biosynthesis</keyword>
<keyword evidence="6 9" id="KW-0822">Tryptophan biosynthesis</keyword>
<accession>A0A1H0WER3</accession>
<dbReference type="GO" id="GO:0004640">
    <property type="term" value="F:phosphoribosylanthranilate isomerase activity"/>
    <property type="evidence" value="ECO:0007669"/>
    <property type="project" value="UniProtKB-UniRule"/>
</dbReference>
<protein>
    <recommendedName>
        <fullName evidence="4 9">N-(5'-phosphoribosyl)anthranilate isomerase</fullName>
        <shortName evidence="9">PRAI</shortName>
        <ecNumber evidence="3 9">5.3.1.24</ecNumber>
    </recommendedName>
</protein>
<evidence type="ECO:0000259" key="10">
    <source>
        <dbReference type="Pfam" id="PF00697"/>
    </source>
</evidence>
<comment type="similarity">
    <text evidence="9">Belongs to the TrpF family.</text>
</comment>
<dbReference type="AlphaFoldDB" id="A0A1H0WER3"/>
<gene>
    <name evidence="9" type="primary">trpF</name>
    <name evidence="11" type="ORF">SAMN05216565_1114</name>
</gene>
<dbReference type="Proteomes" id="UP000199159">
    <property type="component" value="Unassembled WGS sequence"/>
</dbReference>
<dbReference type="GO" id="GO:0000162">
    <property type="term" value="P:L-tryptophan biosynthetic process"/>
    <property type="evidence" value="ECO:0007669"/>
    <property type="project" value="UniProtKB-UniRule"/>
</dbReference>
<feature type="domain" description="N-(5'phosphoribosyl) anthranilate isomerase (PRAI)" evidence="10">
    <location>
        <begin position="21"/>
        <end position="223"/>
    </location>
</feature>